<feature type="region of interest" description="Disordered" evidence="1">
    <location>
        <begin position="37"/>
        <end position="63"/>
    </location>
</feature>
<evidence type="ECO:0000313" key="2">
    <source>
        <dbReference type="EMBL" id="GER70121.1"/>
    </source>
</evidence>
<accession>A0A5J4JEL5</accession>
<sequence length="63" mass="6848">MTLSPAAPKKRAPMFIEKPVPMRVMDAVLEGLEAVKPAEIQPGRRNGQAHGRGNADQDGFRAH</sequence>
<evidence type="ECO:0000313" key="3">
    <source>
        <dbReference type="Proteomes" id="UP000391919"/>
    </source>
</evidence>
<dbReference type="Proteomes" id="UP000391919">
    <property type="component" value="Unassembled WGS sequence"/>
</dbReference>
<dbReference type="AlphaFoldDB" id="A0A5J4JEL5"/>
<keyword evidence="3" id="KW-1185">Reference proteome</keyword>
<reference evidence="2 3" key="1">
    <citation type="submission" date="2019-09" db="EMBL/GenBank/DDBJ databases">
        <title>Draft genome sequence of Bacillus sp. JC-7.</title>
        <authorList>
            <person name="Tanaka N."/>
            <person name="Shiwa Y."/>
            <person name="Fujita N."/>
            <person name="Tanasupawat S."/>
        </authorList>
    </citation>
    <scope>NUCLEOTIDE SEQUENCE [LARGE SCALE GENOMIC DNA]</scope>
    <source>
        <strain evidence="2 3">JC-7</strain>
    </source>
</reference>
<proteinExistence type="predicted"/>
<feature type="compositionally biased region" description="Basic and acidic residues" evidence="1">
    <location>
        <begin position="53"/>
        <end position="63"/>
    </location>
</feature>
<dbReference type="EMBL" id="BKZQ01000015">
    <property type="protein sequence ID" value="GER70121.1"/>
    <property type="molecule type" value="Genomic_DNA"/>
</dbReference>
<protein>
    <submittedName>
        <fullName evidence="2">Uncharacterized protein</fullName>
    </submittedName>
</protein>
<comment type="caution">
    <text evidence="2">The sequence shown here is derived from an EMBL/GenBank/DDBJ whole genome shotgun (WGS) entry which is preliminary data.</text>
</comment>
<name>A0A5J4JEL5_9BACI</name>
<evidence type="ECO:0000256" key="1">
    <source>
        <dbReference type="SAM" id="MobiDB-lite"/>
    </source>
</evidence>
<organism evidence="2 3">
    <name type="scientific">Weizmannia acidilactici</name>
    <dbReference type="NCBI Taxonomy" id="2607726"/>
    <lineage>
        <taxon>Bacteria</taxon>
        <taxon>Bacillati</taxon>
        <taxon>Bacillota</taxon>
        <taxon>Bacilli</taxon>
        <taxon>Bacillales</taxon>
        <taxon>Bacillaceae</taxon>
        <taxon>Heyndrickxia</taxon>
    </lineage>
</organism>
<gene>
    <name evidence="2" type="ORF">BpJC7_14240</name>
</gene>